<dbReference type="Pfam" id="PF02120">
    <property type="entry name" value="Flg_hook"/>
    <property type="match status" value="1"/>
</dbReference>
<keyword evidence="4" id="KW-1185">Reference proteome</keyword>
<feature type="region of interest" description="Disordered" evidence="1">
    <location>
        <begin position="418"/>
        <end position="489"/>
    </location>
</feature>
<comment type="caution">
    <text evidence="3">The sequence shown here is derived from an EMBL/GenBank/DDBJ whole genome shotgun (WGS) entry which is preliminary data.</text>
</comment>
<accession>A0ABU7THA8</accession>
<keyword evidence="3" id="KW-0966">Cell projection</keyword>
<dbReference type="EMBL" id="MLCA01000001">
    <property type="protein sequence ID" value="MEE7489164.1"/>
    <property type="molecule type" value="Genomic_DNA"/>
</dbReference>
<protein>
    <submittedName>
        <fullName evidence="3">Flagellar hook-length control protein FliK</fullName>
    </submittedName>
</protein>
<sequence>MNTISAAVQKPRPKPDREPAPSQCSAGDLQKLPDPGARSAFDLVLRAVSGRATAPRSETETGEAGGSDGASGTDPRAEAGAASEAPPSPVDPSNAAAALAEVLSAVSSAVPDTVAGHGTDAPRAAPSAASPVGPDAAPEITLVGNGEAAGADASPRAGPNPGSPLKVEVLDRAVHFRPVLPDAARRARAAPVSAPSPLPAAPNAADAADAQLQPGRSGSPDPVAAKSQPAWIALTDKVAAAAKAAVPLDTDREPRSGPATASAAATGLDVEGDLATGADSRSRSGIARTVLAATGRQGPAGDPVQGGSYGSGTGPGQLAPALPTIAAAIKDGIERAAAAEPELRVSADPAIPTAPDGPLRVLKIQLRPEDLGTVTVELRLTNGQLETHLRASRPETAAMLQRDSAILTDLLKQAHYRPEITVGPVRPGDAGPSAGGSQSQGQSAFTDGGPRSGHGGGGQRQAEQRPAINGRDVERMDETVRPRDGGVYL</sequence>
<feature type="compositionally biased region" description="Low complexity" evidence="1">
    <location>
        <begin position="430"/>
        <end position="444"/>
    </location>
</feature>
<feature type="compositionally biased region" description="Gly residues" evidence="1">
    <location>
        <begin position="450"/>
        <end position="459"/>
    </location>
</feature>
<dbReference type="InterPro" id="IPR021136">
    <property type="entry name" value="Flagellar_hook_control-like_C"/>
</dbReference>
<dbReference type="Proteomes" id="UP001355206">
    <property type="component" value="Unassembled WGS sequence"/>
</dbReference>
<evidence type="ECO:0000313" key="4">
    <source>
        <dbReference type="Proteomes" id="UP001355206"/>
    </source>
</evidence>
<feature type="region of interest" description="Disordered" evidence="1">
    <location>
        <begin position="294"/>
        <end position="313"/>
    </location>
</feature>
<feature type="compositionally biased region" description="Basic and acidic residues" evidence="1">
    <location>
        <begin position="471"/>
        <end position="489"/>
    </location>
</feature>
<keyword evidence="3" id="KW-0969">Cilium</keyword>
<evidence type="ECO:0000313" key="3">
    <source>
        <dbReference type="EMBL" id="MEE7489164.1"/>
    </source>
</evidence>
<reference evidence="3 4" key="1">
    <citation type="journal article" date="2012" name="Genet. Mol. Biol.">
        <title>Analysis of 16S rRNA and mxaF genes revealing insights into Methylobacterium niche-specific plant association.</title>
        <authorList>
            <person name="Dourado M.N."/>
            <person name="Andreote F.D."/>
            <person name="Dini-Andreote F."/>
            <person name="Conti R."/>
            <person name="Araujo J.M."/>
            <person name="Araujo W.L."/>
        </authorList>
    </citation>
    <scope>NUCLEOTIDE SEQUENCE [LARGE SCALE GENOMIC DNA]</scope>
    <source>
        <strain evidence="3 4">TC3-10</strain>
    </source>
</reference>
<dbReference type="InterPro" id="IPR038610">
    <property type="entry name" value="FliK-like_C_sf"/>
</dbReference>
<feature type="region of interest" description="Disordered" evidence="1">
    <location>
        <begin position="1"/>
        <end position="38"/>
    </location>
</feature>
<proteinExistence type="predicted"/>
<evidence type="ECO:0000256" key="1">
    <source>
        <dbReference type="SAM" id="MobiDB-lite"/>
    </source>
</evidence>
<feature type="compositionally biased region" description="Low complexity" evidence="1">
    <location>
        <begin position="201"/>
        <end position="214"/>
    </location>
</feature>
<name>A0ABU7THA8_9HYPH</name>
<feature type="compositionally biased region" description="Low complexity" evidence="1">
    <location>
        <begin position="121"/>
        <end position="138"/>
    </location>
</feature>
<feature type="domain" description="Flagellar hook-length control protein-like C-terminal" evidence="2">
    <location>
        <begin position="360"/>
        <end position="422"/>
    </location>
</feature>
<dbReference type="CDD" id="cd17470">
    <property type="entry name" value="T3SS_Flik_C"/>
    <property type="match status" value="1"/>
</dbReference>
<feature type="compositionally biased region" description="Low complexity" evidence="1">
    <location>
        <begin position="256"/>
        <end position="265"/>
    </location>
</feature>
<evidence type="ECO:0000259" key="2">
    <source>
        <dbReference type="Pfam" id="PF02120"/>
    </source>
</evidence>
<gene>
    <name evidence="3" type="ORF">MOTC310_01165</name>
</gene>
<dbReference type="Gene3D" id="3.30.750.140">
    <property type="match status" value="1"/>
</dbReference>
<feature type="region of interest" description="Disordered" evidence="1">
    <location>
        <begin position="111"/>
        <end position="165"/>
    </location>
</feature>
<organism evidence="3 4">
    <name type="scientific">Methylobacterium oryzae</name>
    <dbReference type="NCBI Taxonomy" id="334852"/>
    <lineage>
        <taxon>Bacteria</taxon>
        <taxon>Pseudomonadati</taxon>
        <taxon>Pseudomonadota</taxon>
        <taxon>Alphaproteobacteria</taxon>
        <taxon>Hyphomicrobiales</taxon>
        <taxon>Methylobacteriaceae</taxon>
        <taxon>Methylobacterium</taxon>
    </lineage>
</organism>
<feature type="region of interest" description="Disordered" evidence="1">
    <location>
        <begin position="50"/>
        <end position="96"/>
    </location>
</feature>
<feature type="region of interest" description="Disordered" evidence="1">
    <location>
        <begin position="246"/>
        <end position="265"/>
    </location>
</feature>
<keyword evidence="3" id="KW-0282">Flagellum</keyword>
<feature type="region of interest" description="Disordered" evidence="1">
    <location>
        <begin position="184"/>
        <end position="226"/>
    </location>
</feature>